<dbReference type="AlphaFoldDB" id="A0A919YX44"/>
<comment type="similarity">
    <text evidence="1">Belongs to the protein-tyrosine phosphatase family.</text>
</comment>
<dbReference type="EMBL" id="BOSE01000010">
    <property type="protein sequence ID" value="GIP18836.1"/>
    <property type="molecule type" value="Genomic_DNA"/>
</dbReference>
<organism evidence="3 4">
    <name type="scientific">Paenibacillus montaniterrae</name>
    <dbReference type="NCBI Taxonomy" id="429341"/>
    <lineage>
        <taxon>Bacteria</taxon>
        <taxon>Bacillati</taxon>
        <taxon>Bacillota</taxon>
        <taxon>Bacilli</taxon>
        <taxon>Bacillales</taxon>
        <taxon>Paenibacillaceae</taxon>
        <taxon>Paenibacillus</taxon>
    </lineage>
</organism>
<comment type="caution">
    <text evidence="3">The sequence shown here is derived from an EMBL/GenBank/DDBJ whole genome shotgun (WGS) entry which is preliminary data.</text>
</comment>
<reference evidence="3" key="1">
    <citation type="submission" date="2021-03" db="EMBL/GenBank/DDBJ databases">
        <title>Antimicrobial resistance genes in bacteria isolated from Japanese honey, and their potential for conferring macrolide and lincosamide resistance in the American foulbrood pathogen Paenibacillus larvae.</title>
        <authorList>
            <person name="Okamoto M."/>
            <person name="Kumagai M."/>
            <person name="Kanamori H."/>
            <person name="Takamatsu D."/>
        </authorList>
    </citation>
    <scope>NUCLEOTIDE SEQUENCE</scope>
    <source>
        <strain evidence="3">J40TS1</strain>
    </source>
</reference>
<proteinExistence type="inferred from homology"/>
<dbReference type="InterPro" id="IPR029021">
    <property type="entry name" value="Prot-tyrosine_phosphatase-like"/>
</dbReference>
<keyword evidence="4" id="KW-1185">Reference proteome</keyword>
<evidence type="ECO:0000256" key="1">
    <source>
        <dbReference type="ARBA" id="ARBA00009580"/>
    </source>
</evidence>
<dbReference type="PANTHER" id="PTHR31126">
    <property type="entry name" value="TYROSINE-PROTEIN PHOSPHATASE"/>
    <property type="match status" value="1"/>
</dbReference>
<dbReference type="InterPro" id="IPR026893">
    <property type="entry name" value="Tyr/Ser_Pase_IphP-type"/>
</dbReference>
<dbReference type="PANTHER" id="PTHR31126:SF1">
    <property type="entry name" value="TYROSINE SPECIFIC PROTEIN PHOSPHATASES DOMAIN-CONTAINING PROTEIN"/>
    <property type="match status" value="1"/>
</dbReference>
<evidence type="ECO:0000313" key="4">
    <source>
        <dbReference type="Proteomes" id="UP000683139"/>
    </source>
</evidence>
<protein>
    <submittedName>
        <fullName evidence="3">Protein-tyrosine-phosphatase</fullName>
    </submittedName>
</protein>
<dbReference type="InterPro" id="IPR000387">
    <property type="entry name" value="Tyr_Pase_dom"/>
</dbReference>
<feature type="domain" description="Tyrosine specific protein phosphatases" evidence="2">
    <location>
        <begin position="133"/>
        <end position="207"/>
    </location>
</feature>
<dbReference type="SUPFAM" id="SSF52799">
    <property type="entry name" value="(Phosphotyrosine protein) phosphatases II"/>
    <property type="match status" value="1"/>
</dbReference>
<dbReference type="RefSeq" id="WP_213519485.1">
    <property type="nucleotide sequence ID" value="NZ_BOSE01000010.1"/>
</dbReference>
<name>A0A919YX44_9BACL</name>
<dbReference type="Gene3D" id="3.90.190.10">
    <property type="entry name" value="Protein tyrosine phosphatase superfamily"/>
    <property type="match status" value="1"/>
</dbReference>
<dbReference type="PROSITE" id="PS50056">
    <property type="entry name" value="TYR_PHOSPHATASE_2"/>
    <property type="match status" value="1"/>
</dbReference>
<accession>A0A919YX44</accession>
<dbReference type="GO" id="GO:0004721">
    <property type="term" value="F:phosphoprotein phosphatase activity"/>
    <property type="evidence" value="ECO:0007669"/>
    <property type="project" value="InterPro"/>
</dbReference>
<evidence type="ECO:0000259" key="2">
    <source>
        <dbReference type="PROSITE" id="PS50056"/>
    </source>
</evidence>
<gene>
    <name evidence="3" type="ORF">J40TS1_44780</name>
</gene>
<evidence type="ECO:0000313" key="3">
    <source>
        <dbReference type="EMBL" id="GIP18836.1"/>
    </source>
</evidence>
<dbReference type="Pfam" id="PF13350">
    <property type="entry name" value="Y_phosphatase3"/>
    <property type="match status" value="1"/>
</dbReference>
<dbReference type="InterPro" id="IPR016130">
    <property type="entry name" value="Tyr_Pase_AS"/>
</dbReference>
<dbReference type="PROSITE" id="PS00383">
    <property type="entry name" value="TYR_PHOSPHATASE_1"/>
    <property type="match status" value="1"/>
</dbReference>
<sequence length="267" mass="30294">MQPQSNTDAMQAHAEHITPAAERVVALQGVSNFRDMGGYETEDQRTVKWGKLFRSADLSRATAEDIEKIASLQLAWICDLRTLGERTSNVTPVFAAEVNEHLSFLDSADPNAMLKSQQALSEELLVELNRQMAHRIEVIRSFVKRWLSLEGKPFLFHCMAGKDRTGFIGAFILRALGVPLEQIKQDYALTNVYLNTKGLLQANDSQLEMMKQMSPAIIQALMEAREAYIAAAMDEIDQRFGGFELYWQQTLGFTEVELQQLRTWYVE</sequence>
<dbReference type="Proteomes" id="UP000683139">
    <property type="component" value="Unassembled WGS sequence"/>
</dbReference>